<dbReference type="AlphaFoldDB" id="A0A5K1K1K2"/>
<name>A0A5K1K1K2_9APHY</name>
<protein>
    <submittedName>
        <fullName evidence="2">N/A</fullName>
    </submittedName>
</protein>
<proteinExistence type="predicted"/>
<feature type="compositionally biased region" description="Polar residues" evidence="1">
    <location>
        <begin position="33"/>
        <end position="44"/>
    </location>
</feature>
<evidence type="ECO:0000313" key="2">
    <source>
        <dbReference type="EMBL" id="VWO99456.1"/>
    </source>
</evidence>
<reference evidence="2" key="1">
    <citation type="submission" date="2019-10" db="EMBL/GenBank/DDBJ databases">
        <authorList>
            <person name="Nor Muhammad N."/>
        </authorList>
    </citation>
    <scope>NUCLEOTIDE SEQUENCE</scope>
</reference>
<accession>A0A5K1K1K2</accession>
<dbReference type="EMBL" id="LR727654">
    <property type="protein sequence ID" value="VWO99456.1"/>
    <property type="molecule type" value="Genomic_DNA"/>
</dbReference>
<evidence type="ECO:0000256" key="1">
    <source>
        <dbReference type="SAM" id="MobiDB-lite"/>
    </source>
</evidence>
<organism evidence="2">
    <name type="scientific">Ganoderma boninense</name>
    <dbReference type="NCBI Taxonomy" id="34458"/>
    <lineage>
        <taxon>Eukaryota</taxon>
        <taxon>Fungi</taxon>
        <taxon>Dikarya</taxon>
        <taxon>Basidiomycota</taxon>
        <taxon>Agaricomycotina</taxon>
        <taxon>Agaricomycetes</taxon>
        <taxon>Polyporales</taxon>
        <taxon>Polyporaceae</taxon>
        <taxon>Ganoderma</taxon>
    </lineage>
</organism>
<feature type="region of interest" description="Disordered" evidence="1">
    <location>
        <begin position="1"/>
        <end position="44"/>
    </location>
</feature>
<gene>
    <name evidence="2" type="primary">I1R980</name>
</gene>
<sequence length="413" mass="43437">MPQLPPGQDLASTGAGAQRSSFVAQEGFEAGSKSRQLSGQSTTESVMVAGHSGLVSLSSPAPGYDWNKKSLSRGFQNDPLNPQGHSSAIHTADPGASFMVPFRSEATYQHIAGFSSPEFRANAAQWSAYQIAYPRSIREAELLAKGVNAVPAGPGGSQTSSRASTTVVPAAIPPAQKSNVPDCLTAGSAYLYRLFHERLADAPPTAPPETPHLDSAMYMAGLTRPSGTTDGRGASQALSSATLLSTSAPLFSSVLGYSGYPVAYQLRFSDLVHLSKNVRGSAEGDTVKVEGPSASTVVSETVANSGTSCRWHTGRERLTHHGSKKDPVLNEASMVHHGLDQSTSDMEPSRSQFLRIIVDAASDVAREEGETEDEHEVATPCDTADMVILKGKGKEKLANTQVVIVEVTEVDGA</sequence>